<evidence type="ECO:0000256" key="2">
    <source>
        <dbReference type="ARBA" id="ARBA00012338"/>
    </source>
</evidence>
<dbReference type="InterPro" id="IPR000362">
    <property type="entry name" value="Fumarate_lyase_fam"/>
</dbReference>
<evidence type="ECO:0000259" key="7">
    <source>
        <dbReference type="Pfam" id="PF00206"/>
    </source>
</evidence>
<dbReference type="Gene3D" id="1.10.275.10">
    <property type="entry name" value="Fumarase/aspartase (N-terminal domain)"/>
    <property type="match status" value="1"/>
</dbReference>
<dbReference type="PRINTS" id="PR00149">
    <property type="entry name" value="FUMRATELYASE"/>
</dbReference>
<dbReference type="RefSeq" id="WP_241712334.1">
    <property type="nucleotide sequence ID" value="NZ_JALBUF010000002.1"/>
</dbReference>
<feature type="domain" description="Fumarate lyase N-terminal" evidence="7">
    <location>
        <begin position="11"/>
        <end position="305"/>
    </location>
</feature>
<dbReference type="CDD" id="cd01359">
    <property type="entry name" value="Argininosuccinate_lyase"/>
    <property type="match status" value="1"/>
</dbReference>
<evidence type="ECO:0000256" key="4">
    <source>
        <dbReference type="ARBA" id="ARBA00022605"/>
    </source>
</evidence>
<reference evidence="9" key="1">
    <citation type="submission" date="2022-03" db="EMBL/GenBank/DDBJ databases">
        <title>Draft Genome Sequence of Firmicute Strain S0AB, a Heterotrophic Iron/Sulfur-Oxidizing Extreme Acidophile.</title>
        <authorList>
            <person name="Vergara E."/>
            <person name="Pakostova E."/>
            <person name="Johnson D.B."/>
            <person name="Holmes D.S."/>
        </authorList>
    </citation>
    <scope>NUCLEOTIDE SEQUENCE</scope>
    <source>
        <strain evidence="9">S0AB</strain>
    </source>
</reference>
<keyword evidence="6" id="KW-0963">Cytoplasm</keyword>
<comment type="catalytic activity">
    <reaction evidence="6">
        <text>2-(N(omega)-L-arginino)succinate = fumarate + L-arginine</text>
        <dbReference type="Rhea" id="RHEA:24020"/>
        <dbReference type="ChEBI" id="CHEBI:29806"/>
        <dbReference type="ChEBI" id="CHEBI:32682"/>
        <dbReference type="ChEBI" id="CHEBI:57472"/>
        <dbReference type="EC" id="4.3.2.1"/>
    </reaction>
</comment>
<comment type="similarity">
    <text evidence="6">Belongs to the lyase 1 family. Argininosuccinate lyase subfamily.</text>
</comment>
<accession>A0A9X1VB34</accession>
<dbReference type="Proteomes" id="UP001139263">
    <property type="component" value="Unassembled WGS sequence"/>
</dbReference>
<organism evidence="9 10">
    <name type="scientific">Sulfoacidibacillus ferrooxidans</name>
    <dbReference type="NCBI Taxonomy" id="2005001"/>
    <lineage>
        <taxon>Bacteria</taxon>
        <taxon>Bacillati</taxon>
        <taxon>Bacillota</taxon>
        <taxon>Bacilli</taxon>
        <taxon>Bacillales</taxon>
        <taxon>Alicyclobacillaceae</taxon>
        <taxon>Sulfoacidibacillus</taxon>
    </lineage>
</organism>
<keyword evidence="5 6" id="KW-0456">Lyase</keyword>
<dbReference type="PROSITE" id="PS00163">
    <property type="entry name" value="FUMARATE_LYASES"/>
    <property type="match status" value="1"/>
</dbReference>
<proteinExistence type="inferred from homology"/>
<keyword evidence="10" id="KW-1185">Reference proteome</keyword>
<dbReference type="InterPro" id="IPR024083">
    <property type="entry name" value="Fumarase/histidase_N"/>
</dbReference>
<dbReference type="Gene3D" id="1.20.200.10">
    <property type="entry name" value="Fumarase/aspartase (Central domain)"/>
    <property type="match status" value="1"/>
</dbReference>
<dbReference type="AlphaFoldDB" id="A0A9X1VB34"/>
<protein>
    <recommendedName>
        <fullName evidence="2 6">Argininosuccinate lyase</fullName>
        <shortName evidence="6">ASAL</shortName>
        <ecNumber evidence="2 6">4.3.2.1</ecNumber>
    </recommendedName>
    <alternativeName>
        <fullName evidence="6">Arginosuccinase</fullName>
    </alternativeName>
</protein>
<dbReference type="InterPro" id="IPR008948">
    <property type="entry name" value="L-Aspartase-like"/>
</dbReference>
<dbReference type="GO" id="GO:0042450">
    <property type="term" value="P:L-arginine biosynthetic process via ornithine"/>
    <property type="evidence" value="ECO:0007669"/>
    <property type="project" value="UniProtKB-UniRule"/>
</dbReference>
<keyword evidence="3 6" id="KW-0055">Arginine biosynthesis</keyword>
<name>A0A9X1VB34_9BACL</name>
<comment type="pathway">
    <text evidence="1 6">Amino-acid biosynthesis; L-arginine biosynthesis; L-arginine from L-ornithine and carbamoyl phosphate: step 3/3.</text>
</comment>
<dbReference type="InterPro" id="IPR020557">
    <property type="entry name" value="Fumarate_lyase_CS"/>
</dbReference>
<dbReference type="FunFam" id="1.10.275.10:FF:000002">
    <property type="entry name" value="Argininosuccinate lyase"/>
    <property type="match status" value="1"/>
</dbReference>
<dbReference type="EMBL" id="JALBUF010000002">
    <property type="protein sequence ID" value="MCI0182722.1"/>
    <property type="molecule type" value="Genomic_DNA"/>
</dbReference>
<evidence type="ECO:0000256" key="5">
    <source>
        <dbReference type="ARBA" id="ARBA00023239"/>
    </source>
</evidence>
<dbReference type="GO" id="GO:0005829">
    <property type="term" value="C:cytosol"/>
    <property type="evidence" value="ECO:0007669"/>
    <property type="project" value="TreeGrafter"/>
</dbReference>
<gene>
    <name evidence="6 9" type="primary">argH</name>
    <name evidence="9" type="ORF">MM817_00991</name>
</gene>
<feature type="domain" description="Argininosuccinate lyase C-terminal" evidence="8">
    <location>
        <begin position="368"/>
        <end position="435"/>
    </location>
</feature>
<dbReference type="PRINTS" id="PR00145">
    <property type="entry name" value="ARGSUCLYASE"/>
</dbReference>
<dbReference type="InterPro" id="IPR022761">
    <property type="entry name" value="Fumarate_lyase_N"/>
</dbReference>
<dbReference type="HAMAP" id="MF_00006">
    <property type="entry name" value="Arg_succ_lyase"/>
    <property type="match status" value="1"/>
</dbReference>
<dbReference type="Gene3D" id="1.10.40.30">
    <property type="entry name" value="Fumarase/aspartase (C-terminal domain)"/>
    <property type="match status" value="1"/>
</dbReference>
<comment type="caution">
    <text evidence="9">The sequence shown here is derived from an EMBL/GenBank/DDBJ whole genome shotgun (WGS) entry which is preliminary data.</text>
</comment>
<dbReference type="SUPFAM" id="SSF48557">
    <property type="entry name" value="L-aspartase-like"/>
    <property type="match status" value="1"/>
</dbReference>
<dbReference type="InterPro" id="IPR029419">
    <property type="entry name" value="Arg_succ_lyase_C"/>
</dbReference>
<evidence type="ECO:0000256" key="6">
    <source>
        <dbReference type="HAMAP-Rule" id="MF_00006"/>
    </source>
</evidence>
<evidence type="ECO:0000259" key="8">
    <source>
        <dbReference type="Pfam" id="PF14698"/>
    </source>
</evidence>
<sequence length="464" mass="51559">MKKQSNAMWGGRFTKQPDELVEAFGASVAFDQRLAPYDIAGSIAHITMLAKQGVVTLQESATIVEGLEAIRSEIEAGDFVWEQALEDVHMNIEQKLIERIGPVGGKLHTGRSRNDQVALDLHLFTLDEVATVDTLVMELQTALCDCAEHYFEVLIPGYTHMQRAQPVLFAHHLLAYAWMFARDRERLDGVHQRADLMPLGAGALAGTSFPLDREWVAKELGFTALYENSMDAVSDRDYVIEALSALSLLMMHLSRLAEELILWSSTEFGFIELDDAYTTGSSMMPQKKNPDMAELVRGKTGRVYGHLLGLLTTCKGLPLTYNKDMQEDKEGLFDAIDTVKNAVRIFTGMIATLTVREEAVSLALREDYSAATDVADALVRAGMPFREAHEVVGSMVRYCIEHKKPLTEISASELKQFTELLDVQTIASLTPAALVAARHVRGGTAPAAVREQLRLFREHYLSRE</sequence>
<comment type="subcellular location">
    <subcellularLocation>
        <location evidence="6">Cytoplasm</location>
    </subcellularLocation>
</comment>
<evidence type="ECO:0000256" key="1">
    <source>
        <dbReference type="ARBA" id="ARBA00004941"/>
    </source>
</evidence>
<dbReference type="GO" id="GO:0004056">
    <property type="term" value="F:argininosuccinate lyase activity"/>
    <property type="evidence" value="ECO:0007669"/>
    <property type="project" value="UniProtKB-UniRule"/>
</dbReference>
<evidence type="ECO:0000313" key="9">
    <source>
        <dbReference type="EMBL" id="MCI0182722.1"/>
    </source>
</evidence>
<dbReference type="InterPro" id="IPR009049">
    <property type="entry name" value="Argininosuccinate_lyase"/>
</dbReference>
<dbReference type="Pfam" id="PF00206">
    <property type="entry name" value="Lyase_1"/>
    <property type="match status" value="1"/>
</dbReference>
<evidence type="ECO:0000313" key="10">
    <source>
        <dbReference type="Proteomes" id="UP001139263"/>
    </source>
</evidence>
<dbReference type="NCBIfam" id="TIGR00838">
    <property type="entry name" value="argH"/>
    <property type="match status" value="1"/>
</dbReference>
<keyword evidence="4 6" id="KW-0028">Amino-acid biosynthesis</keyword>
<dbReference type="FunFam" id="1.20.200.10:FF:000002">
    <property type="entry name" value="Argininosuccinate lyase"/>
    <property type="match status" value="1"/>
</dbReference>
<dbReference type="Pfam" id="PF14698">
    <property type="entry name" value="ASL_C2"/>
    <property type="match status" value="1"/>
</dbReference>
<dbReference type="PANTHER" id="PTHR43814">
    <property type="entry name" value="ARGININOSUCCINATE LYASE"/>
    <property type="match status" value="1"/>
</dbReference>
<dbReference type="PANTHER" id="PTHR43814:SF1">
    <property type="entry name" value="ARGININOSUCCINATE LYASE"/>
    <property type="match status" value="1"/>
</dbReference>
<dbReference type="FunFam" id="1.10.40.30:FF:000001">
    <property type="entry name" value="Argininosuccinate lyase"/>
    <property type="match status" value="1"/>
</dbReference>
<evidence type="ECO:0000256" key="3">
    <source>
        <dbReference type="ARBA" id="ARBA00022571"/>
    </source>
</evidence>
<dbReference type="EC" id="4.3.2.1" evidence="2 6"/>